<reference evidence="2" key="1">
    <citation type="journal article" date="2014" name="Science">
        <title>Ancient hybridizations among the ancestral genomes of bread wheat.</title>
        <authorList>
            <consortium name="International Wheat Genome Sequencing Consortium,"/>
            <person name="Marcussen T."/>
            <person name="Sandve S.R."/>
            <person name="Heier L."/>
            <person name="Spannagl M."/>
            <person name="Pfeifer M."/>
            <person name="Jakobsen K.S."/>
            <person name="Wulff B.B."/>
            <person name="Steuernagel B."/>
            <person name="Mayer K.F."/>
            <person name="Olsen O.A."/>
        </authorList>
    </citation>
    <scope>NUCLEOTIDE SEQUENCE [LARGE SCALE GENOMIC DNA]</scope>
    <source>
        <strain evidence="2">cv. AL8/78</strain>
    </source>
</reference>
<evidence type="ECO:0000313" key="2">
    <source>
        <dbReference type="Proteomes" id="UP000015105"/>
    </source>
</evidence>
<dbReference type="Gramene" id="AET7Gv20757000.6">
    <property type="protein sequence ID" value="AET7Gv20757000.6"/>
    <property type="gene ID" value="AET7Gv20757000"/>
</dbReference>
<sequence>MSSRSLVRSPVSCSAVNECFSYNSRRPRSYYQYSNTMKLQTPQAGQMLLPRKLWKSTRLQTTLLTQRRTVSNCCSDLSTTYTEQLPSYLALNVLQDQSNAKQNNIRKVLVILNPNSGFRSSREVFYKKVQATLKAAFRLRDGGC</sequence>
<reference evidence="1" key="3">
    <citation type="journal article" date="2017" name="Nature">
        <title>Genome sequence of the progenitor of the wheat D genome Aegilops tauschii.</title>
        <authorList>
            <person name="Luo M.C."/>
            <person name="Gu Y.Q."/>
            <person name="Puiu D."/>
            <person name="Wang H."/>
            <person name="Twardziok S.O."/>
            <person name="Deal K.R."/>
            <person name="Huo N."/>
            <person name="Zhu T."/>
            <person name="Wang L."/>
            <person name="Wang Y."/>
            <person name="McGuire P.E."/>
            <person name="Liu S."/>
            <person name="Long H."/>
            <person name="Ramasamy R.K."/>
            <person name="Rodriguez J.C."/>
            <person name="Van S.L."/>
            <person name="Yuan L."/>
            <person name="Wang Z."/>
            <person name="Xia Z."/>
            <person name="Xiao L."/>
            <person name="Anderson O.D."/>
            <person name="Ouyang S."/>
            <person name="Liang Y."/>
            <person name="Zimin A.V."/>
            <person name="Pertea G."/>
            <person name="Qi P."/>
            <person name="Bennetzen J.L."/>
            <person name="Dai X."/>
            <person name="Dawson M.W."/>
            <person name="Muller H.G."/>
            <person name="Kugler K."/>
            <person name="Rivarola-Duarte L."/>
            <person name="Spannagl M."/>
            <person name="Mayer K.F.X."/>
            <person name="Lu F.H."/>
            <person name="Bevan M.W."/>
            <person name="Leroy P."/>
            <person name="Li P."/>
            <person name="You F.M."/>
            <person name="Sun Q."/>
            <person name="Liu Z."/>
            <person name="Lyons E."/>
            <person name="Wicker T."/>
            <person name="Salzberg S.L."/>
            <person name="Devos K.M."/>
            <person name="Dvorak J."/>
        </authorList>
    </citation>
    <scope>NUCLEOTIDE SEQUENCE [LARGE SCALE GENOMIC DNA]</scope>
    <source>
        <strain evidence="1">cv. AL8/78</strain>
    </source>
</reference>
<accession>A0A453RYC6</accession>
<reference evidence="1" key="4">
    <citation type="submission" date="2019-03" db="UniProtKB">
        <authorList>
            <consortium name="EnsemblPlants"/>
        </authorList>
    </citation>
    <scope>IDENTIFICATION</scope>
</reference>
<dbReference type="EnsemblPlants" id="AET7Gv20757000.6">
    <property type="protein sequence ID" value="AET7Gv20757000.6"/>
    <property type="gene ID" value="AET7Gv20757000"/>
</dbReference>
<evidence type="ECO:0008006" key="3">
    <source>
        <dbReference type="Google" id="ProtNLM"/>
    </source>
</evidence>
<keyword evidence="2" id="KW-1185">Reference proteome</keyword>
<dbReference type="AlphaFoldDB" id="A0A453RYC6"/>
<organism evidence="1 2">
    <name type="scientific">Aegilops tauschii subsp. strangulata</name>
    <name type="common">Goatgrass</name>
    <dbReference type="NCBI Taxonomy" id="200361"/>
    <lineage>
        <taxon>Eukaryota</taxon>
        <taxon>Viridiplantae</taxon>
        <taxon>Streptophyta</taxon>
        <taxon>Embryophyta</taxon>
        <taxon>Tracheophyta</taxon>
        <taxon>Spermatophyta</taxon>
        <taxon>Magnoliopsida</taxon>
        <taxon>Liliopsida</taxon>
        <taxon>Poales</taxon>
        <taxon>Poaceae</taxon>
        <taxon>BOP clade</taxon>
        <taxon>Pooideae</taxon>
        <taxon>Triticodae</taxon>
        <taxon>Triticeae</taxon>
        <taxon>Triticinae</taxon>
        <taxon>Aegilops</taxon>
    </lineage>
</organism>
<reference evidence="1" key="5">
    <citation type="journal article" date="2021" name="G3 (Bethesda)">
        <title>Aegilops tauschii genome assembly Aet v5.0 features greater sequence contiguity and improved annotation.</title>
        <authorList>
            <person name="Wang L."/>
            <person name="Zhu T."/>
            <person name="Rodriguez J.C."/>
            <person name="Deal K.R."/>
            <person name="Dubcovsky J."/>
            <person name="McGuire P.E."/>
            <person name="Lux T."/>
            <person name="Spannagl M."/>
            <person name="Mayer K.F.X."/>
            <person name="Baldrich P."/>
            <person name="Meyers B.C."/>
            <person name="Huo N."/>
            <person name="Gu Y.Q."/>
            <person name="Zhou H."/>
            <person name="Devos K.M."/>
            <person name="Bennetzen J.L."/>
            <person name="Unver T."/>
            <person name="Budak H."/>
            <person name="Gulick P.J."/>
            <person name="Galiba G."/>
            <person name="Kalapos B."/>
            <person name="Nelson D.R."/>
            <person name="Li P."/>
            <person name="You F.M."/>
            <person name="Luo M.C."/>
            <person name="Dvorak J."/>
        </authorList>
    </citation>
    <scope>NUCLEOTIDE SEQUENCE [LARGE SCALE GENOMIC DNA]</scope>
    <source>
        <strain evidence="1">cv. AL8/78</strain>
    </source>
</reference>
<evidence type="ECO:0000313" key="1">
    <source>
        <dbReference type="EnsemblPlants" id="AET7Gv20757000.6"/>
    </source>
</evidence>
<reference evidence="2" key="2">
    <citation type="journal article" date="2017" name="Nat. Plants">
        <title>The Aegilops tauschii genome reveals multiple impacts of transposons.</title>
        <authorList>
            <person name="Zhao G."/>
            <person name="Zou C."/>
            <person name="Li K."/>
            <person name="Wang K."/>
            <person name="Li T."/>
            <person name="Gao L."/>
            <person name="Zhang X."/>
            <person name="Wang H."/>
            <person name="Yang Z."/>
            <person name="Liu X."/>
            <person name="Jiang W."/>
            <person name="Mao L."/>
            <person name="Kong X."/>
            <person name="Jiao Y."/>
            <person name="Jia J."/>
        </authorList>
    </citation>
    <scope>NUCLEOTIDE SEQUENCE [LARGE SCALE GENOMIC DNA]</scope>
    <source>
        <strain evidence="2">cv. AL8/78</strain>
    </source>
</reference>
<name>A0A453RYC6_AEGTS</name>
<dbReference type="Proteomes" id="UP000015105">
    <property type="component" value="Chromosome 7D"/>
</dbReference>
<protein>
    <recommendedName>
        <fullName evidence="3">DAGKc domain-containing protein</fullName>
    </recommendedName>
</protein>
<proteinExistence type="predicted"/>